<dbReference type="InterPro" id="IPR036624">
    <property type="entry name" value="Hcp1-lik_sf"/>
</dbReference>
<proteinExistence type="predicted"/>
<reference evidence="1" key="1">
    <citation type="submission" date="2023-11" db="EMBL/GenBank/DDBJ databases">
        <title>Scandinavium wanjuensis sp. nov., isolated from lettuce South Korea.</title>
        <authorList>
            <person name="Park J."/>
            <person name="Park S."/>
            <person name="Oh K.K."/>
            <person name="Cho G.S."/>
            <person name="Franz C.M.A.P."/>
        </authorList>
    </citation>
    <scope>NUCLEOTIDE SEQUENCE</scope>
    <source>
        <strain evidence="1">V105_12</strain>
    </source>
</reference>
<gene>
    <name evidence="1" type="ORF">SIL20_19630</name>
</gene>
<accession>A0AAJ2VV39</accession>
<dbReference type="RefSeq" id="WP_319630151.1">
    <property type="nucleotide sequence ID" value="NZ_JAWXRB010000045.1"/>
</dbReference>
<dbReference type="AlphaFoldDB" id="A0AAJ2VV39"/>
<name>A0AAJ2VV39_9ENTR</name>
<sequence length="159" mass="18141">MANIIYATITGNKQGLISAGCSALDSIGNKCQKGHEDQIFIFEFLNLMTRESNIQLHPIQIRKPIDKSTPLLALAMNQNERLNCEFVFYRMNSSGGLEIFFKIKLHEATLSEIRMFSPNSLTHNELQSDESISFKYQSISWEHVLAGTSAYSIWEDRVY</sequence>
<dbReference type="EMBL" id="JAWXRC010000042">
    <property type="protein sequence ID" value="MDX6033716.1"/>
    <property type="molecule type" value="Genomic_DNA"/>
</dbReference>
<dbReference type="InterPro" id="IPR008514">
    <property type="entry name" value="T6SS_Hcp"/>
</dbReference>
<evidence type="ECO:0000313" key="1">
    <source>
        <dbReference type="EMBL" id="MDX6033716.1"/>
    </source>
</evidence>
<protein>
    <submittedName>
        <fullName evidence="1">Hcp family type VI secretion system effector</fullName>
    </submittedName>
</protein>
<dbReference type="Pfam" id="PF05638">
    <property type="entry name" value="T6SS_HCP"/>
    <property type="match status" value="1"/>
</dbReference>
<organism evidence="1 2">
    <name type="scientific">Scandinavium lactucae</name>
    <dbReference type="NCBI Taxonomy" id="3095028"/>
    <lineage>
        <taxon>Bacteria</taxon>
        <taxon>Pseudomonadati</taxon>
        <taxon>Pseudomonadota</taxon>
        <taxon>Gammaproteobacteria</taxon>
        <taxon>Enterobacterales</taxon>
        <taxon>Enterobacteriaceae</taxon>
        <taxon>Scandinavium</taxon>
    </lineage>
</organism>
<dbReference type="PANTHER" id="PTHR34319">
    <property type="entry name" value="MAJOR EXPORTED PROTEIN"/>
    <property type="match status" value="1"/>
</dbReference>
<evidence type="ECO:0000313" key="2">
    <source>
        <dbReference type="Proteomes" id="UP001282336"/>
    </source>
</evidence>
<dbReference type="SUPFAM" id="SSF141452">
    <property type="entry name" value="Hcp1-like"/>
    <property type="match status" value="1"/>
</dbReference>
<dbReference type="Proteomes" id="UP001282336">
    <property type="component" value="Unassembled WGS sequence"/>
</dbReference>
<dbReference type="PANTHER" id="PTHR34319:SF7">
    <property type="entry name" value="HNH ENDONUCLEASE DOMAIN-CONTAINING PROTEIN"/>
    <property type="match status" value="1"/>
</dbReference>
<comment type="caution">
    <text evidence="1">The sequence shown here is derived from an EMBL/GenBank/DDBJ whole genome shotgun (WGS) entry which is preliminary data.</text>
</comment>
<dbReference type="Gene3D" id="2.30.110.20">
    <property type="entry name" value="Hcp1-like"/>
    <property type="match status" value="1"/>
</dbReference>
<dbReference type="InterPro" id="IPR052947">
    <property type="entry name" value="T6SS_Hcp1_domain"/>
</dbReference>
<dbReference type="NCBIfam" id="TIGR03344">
    <property type="entry name" value="VI_effect_Hcp1"/>
    <property type="match status" value="1"/>
</dbReference>